<keyword evidence="3 4" id="KW-0147">Chitin-binding</keyword>
<dbReference type="PANTHER" id="PTHR35273">
    <property type="entry name" value="ALPHA-1,4 POLYGALACTOSAMINIDASE, PUTATIVE (AFU_ORTHOLOGUE AFUA_3G07890)-RELATED"/>
    <property type="match status" value="1"/>
</dbReference>
<accession>A0A1Y2D425</accession>
<dbReference type="STRING" id="1754190.A0A1Y2D425"/>
<reference evidence="7 8" key="1">
    <citation type="submission" date="2016-08" db="EMBL/GenBank/DDBJ databases">
        <title>A Parts List for Fungal Cellulosomes Revealed by Comparative Genomics.</title>
        <authorList>
            <consortium name="DOE Joint Genome Institute"/>
            <person name="Haitjema C.H."/>
            <person name="Gilmore S.P."/>
            <person name="Henske J.K."/>
            <person name="Solomon K.V."/>
            <person name="De Groot R."/>
            <person name="Kuo A."/>
            <person name="Mondo S.J."/>
            <person name="Salamov A.A."/>
            <person name="Labutti K."/>
            <person name="Zhao Z."/>
            <person name="Chiniquy J."/>
            <person name="Barry K."/>
            <person name="Brewer H.M."/>
            <person name="Purvine S.O."/>
            <person name="Wright A.T."/>
            <person name="Boxma B."/>
            <person name="Van Alen T."/>
            <person name="Hackstein J.H."/>
            <person name="Baker S.E."/>
            <person name="Grigoriev I.V."/>
            <person name="O'Malley M.A."/>
        </authorList>
    </citation>
    <scope>NUCLEOTIDE SEQUENCE [LARGE SCALE GENOMIC DNA]</scope>
    <source>
        <strain evidence="7 8">G1</strain>
    </source>
</reference>
<dbReference type="InterPro" id="IPR036861">
    <property type="entry name" value="Endochitinase-like_sf"/>
</dbReference>
<dbReference type="SMART" id="SM00270">
    <property type="entry name" value="ChtBD1"/>
    <property type="match status" value="1"/>
</dbReference>
<dbReference type="Gene3D" id="3.30.60.10">
    <property type="entry name" value="Endochitinase-like"/>
    <property type="match status" value="1"/>
</dbReference>
<dbReference type="SUPFAM" id="SSF57016">
    <property type="entry name" value="Plant lectins/antimicrobial peptides"/>
    <property type="match status" value="1"/>
</dbReference>
<dbReference type="GO" id="GO:0008061">
    <property type="term" value="F:chitin binding"/>
    <property type="evidence" value="ECO:0007669"/>
    <property type="project" value="UniProtKB-UniRule"/>
</dbReference>
<dbReference type="OrthoDB" id="2108802at2759"/>
<feature type="disulfide bond" evidence="4">
    <location>
        <begin position="317"/>
        <end position="329"/>
    </location>
</feature>
<dbReference type="Pfam" id="PF03537">
    <property type="entry name" value="Glyco_hydro_114"/>
    <property type="match status" value="1"/>
</dbReference>
<gene>
    <name evidence="7" type="ORF">LY90DRAFT_383222</name>
</gene>
<keyword evidence="4" id="KW-1015">Disulfide bond</keyword>
<dbReference type="PANTHER" id="PTHR35273:SF2">
    <property type="entry name" value="ALPHA-GALACTOSIDASE"/>
    <property type="match status" value="1"/>
</dbReference>
<evidence type="ECO:0000256" key="1">
    <source>
        <dbReference type="ARBA" id="ARBA00001255"/>
    </source>
</evidence>
<dbReference type="GO" id="GO:0004557">
    <property type="term" value="F:alpha-galactosidase activity"/>
    <property type="evidence" value="ECO:0007669"/>
    <property type="project" value="UniProtKB-EC"/>
</dbReference>
<dbReference type="InterPro" id="IPR018371">
    <property type="entry name" value="Chitin-binding_1_CS"/>
</dbReference>
<dbReference type="InterPro" id="IPR013785">
    <property type="entry name" value="Aldolase_TIM"/>
</dbReference>
<dbReference type="Proteomes" id="UP000193920">
    <property type="component" value="Unassembled WGS sequence"/>
</dbReference>
<evidence type="ECO:0000256" key="3">
    <source>
        <dbReference type="ARBA" id="ARBA00022669"/>
    </source>
</evidence>
<sequence>MNFSTTFKSLLILLSLISVPAVSALWKPAAGTKWNWVLGENPNKITIPKGEYDVIDIDLDSVTVETVEKFHNQGLKVICYFSAGTYEPFRTASQGMLKVKGLVQNKMSGWDENWLDYRVDGIKPFMIERLDLAASKGCDGVEFDNVDAYSNTKWSNPLTANDQIKYNSWLAKEAHNRNLSAGLKNCVGLLSELVDNFDFAINESCSAYTECPRYSVFLNQNKAVFVALYGLINDSKFVSKICSQIEDLSLSIIIKDPDQSLKYPYVRFDYETYCGKSSSKKTTTKKTTTKKTTTKKATTTSLPISTNDRCGDKYGRCPSGQCCSKYGWCGEAKNYCGSGCQPFYGICKYD</sequence>
<dbReference type="InterPro" id="IPR001002">
    <property type="entry name" value="Chitin-bd_1"/>
</dbReference>
<comment type="catalytic activity">
    <reaction evidence="1">
        <text>Hydrolysis of terminal, non-reducing alpha-D-galactose residues in alpha-D-galactosides, including galactose oligosaccharides, galactomannans and galactolipids.</text>
        <dbReference type="EC" id="3.2.1.22"/>
    </reaction>
</comment>
<organism evidence="7 8">
    <name type="scientific">Neocallimastix californiae</name>
    <dbReference type="NCBI Taxonomy" id="1754190"/>
    <lineage>
        <taxon>Eukaryota</taxon>
        <taxon>Fungi</taxon>
        <taxon>Fungi incertae sedis</taxon>
        <taxon>Chytridiomycota</taxon>
        <taxon>Chytridiomycota incertae sedis</taxon>
        <taxon>Neocallimastigomycetes</taxon>
        <taxon>Neocallimastigales</taxon>
        <taxon>Neocallimastigaceae</taxon>
        <taxon>Neocallimastix</taxon>
    </lineage>
</organism>
<dbReference type="InterPro" id="IPR017853">
    <property type="entry name" value="GH"/>
</dbReference>
<evidence type="ECO:0000256" key="5">
    <source>
        <dbReference type="SAM" id="SignalP"/>
    </source>
</evidence>
<name>A0A1Y2D425_9FUNG</name>
<evidence type="ECO:0000256" key="2">
    <source>
        <dbReference type="ARBA" id="ARBA00012755"/>
    </source>
</evidence>
<feature type="signal peptide" evidence="5">
    <location>
        <begin position="1"/>
        <end position="24"/>
    </location>
</feature>
<evidence type="ECO:0000259" key="6">
    <source>
        <dbReference type="PROSITE" id="PS50941"/>
    </source>
</evidence>
<dbReference type="Pfam" id="PF00187">
    <property type="entry name" value="Chitin_bind_1"/>
    <property type="match status" value="1"/>
</dbReference>
<feature type="disulfide bond" evidence="4">
    <location>
        <begin position="322"/>
        <end position="336"/>
    </location>
</feature>
<evidence type="ECO:0000313" key="8">
    <source>
        <dbReference type="Proteomes" id="UP000193920"/>
    </source>
</evidence>
<dbReference type="PROSITE" id="PS50941">
    <property type="entry name" value="CHIT_BIND_I_2"/>
    <property type="match status" value="1"/>
</dbReference>
<evidence type="ECO:0000313" key="7">
    <source>
        <dbReference type="EMBL" id="ORY54048.1"/>
    </source>
</evidence>
<dbReference type="InterPro" id="IPR004352">
    <property type="entry name" value="GH114_TIM-barrel"/>
</dbReference>
<proteinExistence type="predicted"/>
<dbReference type="AlphaFoldDB" id="A0A1Y2D425"/>
<feature type="chain" id="PRO_5012417883" description="alpha-galactosidase" evidence="5">
    <location>
        <begin position="25"/>
        <end position="350"/>
    </location>
</feature>
<dbReference type="EC" id="3.2.1.22" evidence="2"/>
<comment type="caution">
    <text evidence="4">Lacks conserved residue(s) required for the propagation of feature annotation.</text>
</comment>
<evidence type="ECO:0000256" key="4">
    <source>
        <dbReference type="PROSITE-ProRule" id="PRU00261"/>
    </source>
</evidence>
<keyword evidence="8" id="KW-1185">Reference proteome</keyword>
<comment type="caution">
    <text evidence="7">The sequence shown here is derived from an EMBL/GenBank/DDBJ whole genome shotgun (WGS) entry which is preliminary data.</text>
</comment>
<keyword evidence="5" id="KW-0732">Signal</keyword>
<dbReference type="Gene3D" id="3.20.20.70">
    <property type="entry name" value="Aldolase class I"/>
    <property type="match status" value="1"/>
</dbReference>
<dbReference type="EMBL" id="MCOG01000089">
    <property type="protein sequence ID" value="ORY54048.1"/>
    <property type="molecule type" value="Genomic_DNA"/>
</dbReference>
<protein>
    <recommendedName>
        <fullName evidence="2">alpha-galactosidase</fullName>
        <ecNumber evidence="2">3.2.1.22</ecNumber>
    </recommendedName>
</protein>
<dbReference type="CDD" id="cd00035">
    <property type="entry name" value="ChtBD1"/>
    <property type="match status" value="1"/>
</dbReference>
<feature type="domain" description="Chitin-binding type-1" evidence="6">
    <location>
        <begin position="307"/>
        <end position="349"/>
    </location>
</feature>
<dbReference type="SUPFAM" id="SSF51445">
    <property type="entry name" value="(Trans)glycosidases"/>
    <property type="match status" value="1"/>
</dbReference>
<dbReference type="PROSITE" id="PS00026">
    <property type="entry name" value="CHIT_BIND_I_1"/>
    <property type="match status" value="1"/>
</dbReference>